<accession>A0A8S5R969</accession>
<organism evidence="2">
    <name type="scientific">Siphoviridae sp. ctvxh7</name>
    <dbReference type="NCBI Taxonomy" id="2827283"/>
    <lineage>
        <taxon>Viruses</taxon>
        <taxon>Duplodnaviria</taxon>
        <taxon>Heunggongvirae</taxon>
        <taxon>Uroviricota</taxon>
        <taxon>Caudoviricetes</taxon>
    </lineage>
</organism>
<dbReference type="Pfam" id="PF00239">
    <property type="entry name" value="Resolvase"/>
    <property type="match status" value="1"/>
</dbReference>
<dbReference type="PANTHER" id="PTHR30461:SF25">
    <property type="entry name" value="RESOLVASE-RELATED"/>
    <property type="match status" value="1"/>
</dbReference>
<dbReference type="Gene3D" id="3.40.50.1390">
    <property type="entry name" value="Resolvase, N-terminal catalytic domain"/>
    <property type="match status" value="1"/>
</dbReference>
<dbReference type="CDD" id="cd03768">
    <property type="entry name" value="SR_ResInv"/>
    <property type="match status" value="1"/>
</dbReference>
<feature type="domain" description="Resolvase/invertase-type recombinase catalytic" evidence="1">
    <location>
        <begin position="1"/>
        <end position="146"/>
    </location>
</feature>
<dbReference type="PROSITE" id="PS51736">
    <property type="entry name" value="RECOMBINASES_3"/>
    <property type="match status" value="1"/>
</dbReference>
<dbReference type="InterPro" id="IPR036162">
    <property type="entry name" value="Resolvase-like_N_sf"/>
</dbReference>
<evidence type="ECO:0000259" key="1">
    <source>
        <dbReference type="PROSITE" id="PS51736"/>
    </source>
</evidence>
<dbReference type="GO" id="GO:0000150">
    <property type="term" value="F:DNA strand exchange activity"/>
    <property type="evidence" value="ECO:0007669"/>
    <property type="project" value="InterPro"/>
</dbReference>
<proteinExistence type="predicted"/>
<name>A0A8S5R969_9CAUD</name>
<dbReference type="PANTHER" id="PTHR30461">
    <property type="entry name" value="DNA-INVERTASE FROM LAMBDOID PROPHAGE"/>
    <property type="match status" value="1"/>
</dbReference>
<dbReference type="SUPFAM" id="SSF53041">
    <property type="entry name" value="Resolvase-like"/>
    <property type="match status" value="1"/>
</dbReference>
<dbReference type="SMART" id="SM00857">
    <property type="entry name" value="Resolvase"/>
    <property type="match status" value="1"/>
</dbReference>
<dbReference type="InterPro" id="IPR006119">
    <property type="entry name" value="Resolv_N"/>
</dbReference>
<dbReference type="EMBL" id="BK015847">
    <property type="protein sequence ID" value="DAE27966.1"/>
    <property type="molecule type" value="Genomic_DNA"/>
</dbReference>
<evidence type="ECO:0000313" key="2">
    <source>
        <dbReference type="EMBL" id="DAE27966.1"/>
    </source>
</evidence>
<dbReference type="GO" id="GO:0003677">
    <property type="term" value="F:DNA binding"/>
    <property type="evidence" value="ECO:0007669"/>
    <property type="project" value="InterPro"/>
</dbReference>
<reference evidence="2" key="1">
    <citation type="journal article" date="2021" name="Proc. Natl. Acad. Sci. U.S.A.">
        <title>A Catalog of Tens of Thousands of Viruses from Human Metagenomes Reveals Hidden Associations with Chronic Diseases.</title>
        <authorList>
            <person name="Tisza M.J."/>
            <person name="Buck C.B."/>
        </authorList>
    </citation>
    <scope>NUCLEOTIDE SEQUENCE</scope>
    <source>
        <strain evidence="2">Ctvxh7</strain>
    </source>
</reference>
<dbReference type="InterPro" id="IPR050639">
    <property type="entry name" value="SSR_resolvase"/>
</dbReference>
<protein>
    <submittedName>
        <fullName evidence="2">Gamma delta Resolvase, site specific recombination</fullName>
    </submittedName>
</protein>
<sequence>MKYFLGRVSSKEQNLARQLKVAREKFDIPDENVYCDKITGSSFDRPQYNTLKAIVREGDEVIVKEFDRFGRNKDEMKRELEWFKQKGVIVRILDIPTTLIDFKDQTWVLEMVNNILIEVLGAVAEQERKKTKQRQAEGIAAMPVVDGKRVSVKTGRGFGRPASEIDDEQFGKLAQKQKDGLITVADCCRELGISRSTWYDRVRKAG</sequence>